<dbReference type="Pfam" id="PF07690">
    <property type="entry name" value="MFS_1"/>
    <property type="match status" value="2"/>
</dbReference>
<keyword evidence="4 6" id="KW-0472">Membrane</keyword>
<evidence type="ECO:0000256" key="4">
    <source>
        <dbReference type="ARBA" id="ARBA00023136"/>
    </source>
</evidence>
<evidence type="ECO:0000259" key="7">
    <source>
        <dbReference type="PROSITE" id="PS50850"/>
    </source>
</evidence>
<keyword evidence="3 6" id="KW-1133">Transmembrane helix</keyword>
<dbReference type="EMBL" id="KE747814">
    <property type="protein sequence ID" value="RMZ67950.1"/>
    <property type="molecule type" value="Genomic_DNA"/>
</dbReference>
<keyword evidence="9" id="KW-1185">Reference proteome</keyword>
<feature type="transmembrane region" description="Helical" evidence="6">
    <location>
        <begin position="490"/>
        <end position="508"/>
    </location>
</feature>
<accession>A0A3M7M0M5</accession>
<feature type="transmembrane region" description="Helical" evidence="6">
    <location>
        <begin position="360"/>
        <end position="380"/>
    </location>
</feature>
<feature type="transmembrane region" description="Helical" evidence="6">
    <location>
        <begin position="127"/>
        <end position="148"/>
    </location>
</feature>
<feature type="transmembrane region" description="Helical" evidence="6">
    <location>
        <begin position="102"/>
        <end position="120"/>
    </location>
</feature>
<dbReference type="InterPro" id="IPR036259">
    <property type="entry name" value="MFS_trans_sf"/>
</dbReference>
<dbReference type="OrthoDB" id="10021397at2759"/>
<dbReference type="PROSITE" id="PS50850">
    <property type="entry name" value="MFS"/>
    <property type="match status" value="1"/>
</dbReference>
<feature type="transmembrane region" description="Helical" evidence="6">
    <location>
        <begin position="255"/>
        <end position="273"/>
    </location>
</feature>
<sequence>MESVSRQTAAMKAERRAAEAAIFDQTNLLGRKQLITVVAVLACCQFICFTEQTGIGVALPAIGRDLDAEDTISWAATSALISNTIFQVLYGRLSDLFGRKPTLLSAISLLVVSNILCGLAQNDIMLYVFRGVSGVANGGVASLTAMIVSDICTLAERGKYQGIIGAAVGVGNMVGPFIAAGFVEKNTWRGFFLDRESNCCYMRGLPTSRNQPKLDYKQVMKSIDFGGIFSGSLGLILILIPVAGGGDYFEWDSPMVIGMLTSGGVCMVAFIYIERNVALLPMMPLSLFTNPPVAIMLGQNFLLGMVAYSQTFYLPLFFQNARRLSPVHSACLMLPLAGFQATASVLSGQYVSRRKRYAEVLWSGFFLWTLGAGLTCMFNADTPFYTMIIILIVTGIGIGLVFQPILTALQAHSPKSQRAIVISSRNFIRSLGGAVGLAVSAAVLQHSLYKAMPVEFRNISSSYDTPDFETLGPKDTRAIVEAYATGSRTVFIMNVPLIAVCLVGCFFIKNVGLHQGDQVQTIGEEKVEEKAEEKTDSSKEQDVAKADQGKVQERSDSRNE</sequence>
<dbReference type="InterPro" id="IPR011701">
    <property type="entry name" value="MFS"/>
</dbReference>
<feature type="domain" description="Major facilitator superfamily (MFS) profile" evidence="7">
    <location>
        <begin position="37"/>
        <end position="512"/>
    </location>
</feature>
<feature type="transmembrane region" description="Helical" evidence="6">
    <location>
        <begin position="34"/>
        <end position="59"/>
    </location>
</feature>
<comment type="subcellular location">
    <subcellularLocation>
        <location evidence="1">Membrane</location>
        <topology evidence="1">Multi-pass membrane protein</topology>
    </subcellularLocation>
</comment>
<feature type="region of interest" description="Disordered" evidence="5">
    <location>
        <begin position="525"/>
        <end position="560"/>
    </location>
</feature>
<evidence type="ECO:0000256" key="1">
    <source>
        <dbReference type="ARBA" id="ARBA00004141"/>
    </source>
</evidence>
<dbReference type="PANTHER" id="PTHR23501">
    <property type="entry name" value="MAJOR FACILITATOR SUPERFAMILY"/>
    <property type="match status" value="1"/>
</dbReference>
<dbReference type="Gene3D" id="1.20.1250.20">
    <property type="entry name" value="MFS general substrate transporter like domains"/>
    <property type="match status" value="2"/>
</dbReference>
<dbReference type="SUPFAM" id="SSF103473">
    <property type="entry name" value="MFS general substrate transporter"/>
    <property type="match status" value="2"/>
</dbReference>
<evidence type="ECO:0000256" key="2">
    <source>
        <dbReference type="ARBA" id="ARBA00022692"/>
    </source>
</evidence>
<evidence type="ECO:0000256" key="3">
    <source>
        <dbReference type="ARBA" id="ARBA00022989"/>
    </source>
</evidence>
<dbReference type="InterPro" id="IPR020846">
    <property type="entry name" value="MFS_dom"/>
</dbReference>
<dbReference type="PANTHER" id="PTHR23501:SF78">
    <property type="entry name" value="MAJOR FACILITATOR SUPERFAMILY (MFS) PROFILE DOMAIN-CONTAINING PROTEIN-RELATED"/>
    <property type="match status" value="1"/>
</dbReference>
<name>A0A3M7M0M5_9PLEO</name>
<protein>
    <submittedName>
        <fullName evidence="8">Mfs transporter</fullName>
    </submittedName>
</protein>
<evidence type="ECO:0000256" key="5">
    <source>
        <dbReference type="SAM" id="MobiDB-lite"/>
    </source>
</evidence>
<evidence type="ECO:0000313" key="8">
    <source>
        <dbReference type="EMBL" id="RMZ67950.1"/>
    </source>
</evidence>
<feature type="transmembrane region" description="Helical" evidence="6">
    <location>
        <begin position="386"/>
        <end position="406"/>
    </location>
</feature>
<dbReference type="GO" id="GO:0005886">
    <property type="term" value="C:plasma membrane"/>
    <property type="evidence" value="ECO:0007669"/>
    <property type="project" value="TreeGrafter"/>
</dbReference>
<feature type="transmembrane region" description="Helical" evidence="6">
    <location>
        <begin position="160"/>
        <end position="183"/>
    </location>
</feature>
<evidence type="ECO:0000313" key="9">
    <source>
        <dbReference type="Proteomes" id="UP000265663"/>
    </source>
</evidence>
<organism evidence="8 9">
    <name type="scientific">Pyrenophora seminiperda CCB06</name>
    <dbReference type="NCBI Taxonomy" id="1302712"/>
    <lineage>
        <taxon>Eukaryota</taxon>
        <taxon>Fungi</taxon>
        <taxon>Dikarya</taxon>
        <taxon>Ascomycota</taxon>
        <taxon>Pezizomycotina</taxon>
        <taxon>Dothideomycetes</taxon>
        <taxon>Pleosporomycetidae</taxon>
        <taxon>Pleosporales</taxon>
        <taxon>Pleosporineae</taxon>
        <taxon>Pleosporaceae</taxon>
        <taxon>Pyrenophora</taxon>
    </lineage>
</organism>
<feature type="transmembrane region" description="Helical" evidence="6">
    <location>
        <begin position="327"/>
        <end position="348"/>
    </location>
</feature>
<feature type="transmembrane region" description="Helical" evidence="6">
    <location>
        <begin position="427"/>
        <end position="448"/>
    </location>
</feature>
<dbReference type="Proteomes" id="UP000265663">
    <property type="component" value="Unassembled WGS sequence"/>
</dbReference>
<feature type="transmembrane region" description="Helical" evidence="6">
    <location>
        <begin position="223"/>
        <end position="243"/>
    </location>
</feature>
<dbReference type="GO" id="GO:0022857">
    <property type="term" value="F:transmembrane transporter activity"/>
    <property type="evidence" value="ECO:0007669"/>
    <property type="project" value="InterPro"/>
</dbReference>
<gene>
    <name evidence="8" type="ORF">GMOD_00004038</name>
</gene>
<reference evidence="8 9" key="1">
    <citation type="journal article" date="2014" name="PLoS ONE">
        <title>De novo Genome Assembly of the Fungal Plant Pathogen Pyrenophora semeniperda.</title>
        <authorList>
            <person name="Soliai M.M."/>
            <person name="Meyer S.E."/>
            <person name="Udall J.A."/>
            <person name="Elzinga D.E."/>
            <person name="Hermansen R.A."/>
            <person name="Bodily P.M."/>
            <person name="Hart A.A."/>
            <person name="Coleman C.E."/>
        </authorList>
    </citation>
    <scope>NUCLEOTIDE SEQUENCE [LARGE SCALE GENOMIC DNA]</scope>
    <source>
        <strain evidence="8 9">CCB06</strain>
        <tissue evidence="8">Mycelium</tissue>
    </source>
</reference>
<keyword evidence="2 6" id="KW-0812">Transmembrane</keyword>
<dbReference type="AlphaFoldDB" id="A0A3M7M0M5"/>
<proteinExistence type="predicted"/>
<evidence type="ECO:0000256" key="6">
    <source>
        <dbReference type="SAM" id="Phobius"/>
    </source>
</evidence>
<feature type="transmembrane region" description="Helical" evidence="6">
    <location>
        <begin position="285"/>
        <end position="307"/>
    </location>
</feature>